<proteinExistence type="predicted"/>
<feature type="region of interest" description="Disordered" evidence="1">
    <location>
        <begin position="1"/>
        <end position="25"/>
    </location>
</feature>
<evidence type="ECO:0000256" key="1">
    <source>
        <dbReference type="SAM" id="MobiDB-lite"/>
    </source>
</evidence>
<dbReference type="Proteomes" id="UP000887013">
    <property type="component" value="Unassembled WGS sequence"/>
</dbReference>
<evidence type="ECO:0000313" key="2">
    <source>
        <dbReference type="EMBL" id="GFS32856.1"/>
    </source>
</evidence>
<protein>
    <submittedName>
        <fullName evidence="2">Uncharacterized protein</fullName>
    </submittedName>
</protein>
<evidence type="ECO:0000313" key="3">
    <source>
        <dbReference type="Proteomes" id="UP000887013"/>
    </source>
</evidence>
<reference evidence="2" key="1">
    <citation type="submission" date="2020-08" db="EMBL/GenBank/DDBJ databases">
        <title>Multicomponent nature underlies the extraordinary mechanical properties of spider dragline silk.</title>
        <authorList>
            <person name="Kono N."/>
            <person name="Nakamura H."/>
            <person name="Mori M."/>
            <person name="Yoshida Y."/>
            <person name="Ohtoshi R."/>
            <person name="Malay A.D."/>
            <person name="Moran D.A.P."/>
            <person name="Tomita M."/>
            <person name="Numata K."/>
            <person name="Arakawa K."/>
        </authorList>
    </citation>
    <scope>NUCLEOTIDE SEQUENCE</scope>
</reference>
<name>A0A8X6I8Y9_NEPPI</name>
<feature type="compositionally biased region" description="Basic and acidic residues" evidence="1">
    <location>
        <begin position="1"/>
        <end position="14"/>
    </location>
</feature>
<sequence>MGREEHRLMPDRRSTPVKVQSPPRFNSAFANLNNGRGHGPEGEKQTEDQVQLLYKTWLIMVGHQPQFEKHPVRTMSHKPMPKGYNYHWTSEWNDYHKNGEKIMRFVMPMQRLSFLVAFKLNVKNDCFPWLDSNTWTLSKPNTCLISKDIRVNKSTKSNNKFNNPLNFLLRHVSQYLENSWRVVYSSSVCLKCRSGFLSTFKSSK</sequence>
<gene>
    <name evidence="2" type="ORF">NPIL_243931</name>
</gene>
<dbReference type="EMBL" id="BMAW01042158">
    <property type="protein sequence ID" value="GFS32856.1"/>
    <property type="molecule type" value="Genomic_DNA"/>
</dbReference>
<organism evidence="2 3">
    <name type="scientific">Nephila pilipes</name>
    <name type="common">Giant wood spider</name>
    <name type="synonym">Nephila maculata</name>
    <dbReference type="NCBI Taxonomy" id="299642"/>
    <lineage>
        <taxon>Eukaryota</taxon>
        <taxon>Metazoa</taxon>
        <taxon>Ecdysozoa</taxon>
        <taxon>Arthropoda</taxon>
        <taxon>Chelicerata</taxon>
        <taxon>Arachnida</taxon>
        <taxon>Araneae</taxon>
        <taxon>Araneomorphae</taxon>
        <taxon>Entelegynae</taxon>
        <taxon>Araneoidea</taxon>
        <taxon>Nephilidae</taxon>
        <taxon>Nephila</taxon>
    </lineage>
</organism>
<keyword evidence="3" id="KW-1185">Reference proteome</keyword>
<accession>A0A8X6I8Y9</accession>
<dbReference type="AlphaFoldDB" id="A0A8X6I8Y9"/>
<comment type="caution">
    <text evidence="2">The sequence shown here is derived from an EMBL/GenBank/DDBJ whole genome shotgun (WGS) entry which is preliminary data.</text>
</comment>